<evidence type="ECO:0000313" key="1">
    <source>
        <dbReference type="EMBL" id="EER16576.1"/>
    </source>
</evidence>
<gene>
    <name evidence="1" type="ORF">Pmar_PMAR017464</name>
</gene>
<accession>C5KG12</accession>
<name>C5KG12_PERM5</name>
<dbReference type="EMBL" id="GG672895">
    <property type="protein sequence ID" value="EER16576.1"/>
    <property type="molecule type" value="Genomic_DNA"/>
</dbReference>
<dbReference type="InParanoid" id="C5KG12"/>
<sequence>VIACTGGGGSSLEILCPEDGWRAVDELVSDGVSVVVFPGDFMSIISDDKIPAT</sequence>
<reference evidence="1 2" key="1">
    <citation type="submission" date="2008-07" db="EMBL/GenBank/DDBJ databases">
        <authorList>
            <person name="El-Sayed N."/>
            <person name="Caler E."/>
            <person name="Inman J."/>
            <person name="Amedeo P."/>
            <person name="Hass B."/>
            <person name="Wortman J."/>
        </authorList>
    </citation>
    <scope>NUCLEOTIDE SEQUENCE [LARGE SCALE GENOMIC DNA]</scope>
    <source>
        <strain evidence="2">ATCC 50983 / TXsc</strain>
    </source>
</reference>
<dbReference type="OrthoDB" id="10641606at2759"/>
<feature type="non-terminal residue" evidence="1">
    <location>
        <position position="1"/>
    </location>
</feature>
<keyword evidence="2" id="KW-1185">Reference proteome</keyword>
<protein>
    <submittedName>
        <fullName evidence="1">Uncharacterized protein</fullName>
    </submittedName>
</protein>
<evidence type="ECO:0000313" key="2">
    <source>
        <dbReference type="Proteomes" id="UP000007800"/>
    </source>
</evidence>
<dbReference type="Proteomes" id="UP000007800">
    <property type="component" value="Unassembled WGS sequence"/>
</dbReference>
<dbReference type="AlphaFoldDB" id="C5KG12"/>
<dbReference type="RefSeq" id="XP_002784780.1">
    <property type="nucleotide sequence ID" value="XM_002784734.1"/>
</dbReference>
<dbReference type="GeneID" id="9063659"/>
<organism evidence="2">
    <name type="scientific">Perkinsus marinus (strain ATCC 50983 / TXsc)</name>
    <dbReference type="NCBI Taxonomy" id="423536"/>
    <lineage>
        <taxon>Eukaryota</taxon>
        <taxon>Sar</taxon>
        <taxon>Alveolata</taxon>
        <taxon>Perkinsozoa</taxon>
        <taxon>Perkinsea</taxon>
        <taxon>Perkinsida</taxon>
        <taxon>Perkinsidae</taxon>
        <taxon>Perkinsus</taxon>
    </lineage>
</organism>
<feature type="non-terminal residue" evidence="1">
    <location>
        <position position="53"/>
    </location>
</feature>
<proteinExistence type="predicted"/>